<dbReference type="InterPro" id="IPR027417">
    <property type="entry name" value="P-loop_NTPase"/>
</dbReference>
<dbReference type="OrthoDB" id="156143at2"/>
<dbReference type="Pfam" id="PF13599">
    <property type="entry name" value="Pentapeptide_4"/>
    <property type="match status" value="1"/>
</dbReference>
<name>E8MAH7_PHOS4</name>
<evidence type="ECO:0000259" key="1">
    <source>
        <dbReference type="Pfam" id="PF22735"/>
    </source>
</evidence>
<evidence type="ECO:0000313" key="2">
    <source>
        <dbReference type="EMBL" id="EGA69126.1"/>
    </source>
</evidence>
<gene>
    <name evidence="2" type="ORF">VISI1226_07463</name>
</gene>
<dbReference type="Proteomes" id="UP000006228">
    <property type="component" value="Unassembled WGS sequence"/>
</dbReference>
<comment type="caution">
    <text evidence="2">The sequence shown here is derived from an EMBL/GenBank/DDBJ whole genome shotgun (WGS) entry which is preliminary data.</text>
</comment>
<organism evidence="2 3">
    <name type="scientific">Vibrio sinaloensis DSM 21326</name>
    <dbReference type="NCBI Taxonomy" id="945550"/>
    <lineage>
        <taxon>Bacteria</taxon>
        <taxon>Pseudomonadati</taxon>
        <taxon>Pseudomonadota</taxon>
        <taxon>Gammaproteobacteria</taxon>
        <taxon>Vibrionales</taxon>
        <taxon>Vibrionaceae</taxon>
        <taxon>Vibrio</taxon>
        <taxon>Vibrio oreintalis group</taxon>
    </lineage>
</organism>
<dbReference type="Gene3D" id="3.40.50.300">
    <property type="entry name" value="P-loop containing nucleotide triphosphate hydrolases"/>
    <property type="match status" value="1"/>
</dbReference>
<dbReference type="SUPFAM" id="SSF141571">
    <property type="entry name" value="Pentapeptide repeat-like"/>
    <property type="match status" value="2"/>
</dbReference>
<reference evidence="2 3" key="1">
    <citation type="journal article" date="2012" name="Int. J. Syst. Evol. Microbiol.">
        <title>Vibrio caribbeanicus sp. nov., isolated from the marine sponge Scleritoderma cyanea.</title>
        <authorList>
            <person name="Hoffmann M."/>
            <person name="Monday S.R."/>
            <person name="Allard M.W."/>
            <person name="Strain E.A."/>
            <person name="Whittaker P."/>
            <person name="Naum M."/>
            <person name="McCarthy P.J."/>
            <person name="Lopez J.V."/>
            <person name="Fischer M."/>
            <person name="Brown E.W."/>
        </authorList>
    </citation>
    <scope>NUCLEOTIDE SEQUENCE [LARGE SCALE GENOMIC DNA]</scope>
    <source>
        <strain evidence="3">DSMZ 21326</strain>
    </source>
</reference>
<dbReference type="PANTHER" id="PTHR14136:SF17">
    <property type="entry name" value="BTB_POZ DOMAIN-CONTAINING PROTEIN KCTD9"/>
    <property type="match status" value="1"/>
</dbReference>
<feature type="domain" description="NACHT N-terminal Helical" evidence="1">
    <location>
        <begin position="22"/>
        <end position="227"/>
    </location>
</feature>
<dbReference type="InterPro" id="IPR051082">
    <property type="entry name" value="Pentapeptide-BTB/POZ_domain"/>
</dbReference>
<sequence>MIETNTNFDFCAEKTIKEWNEATGIDSKALFIALGQTVINVGMGDVKGGLEKSLELLNAFESKDEALPAPVLAWQLINVAISKSIFQLLQENDEFLEIETQKHGVEDLAVFIVKAMDSKPIGINSDFFDEPRRLTLIRTLEQPLQDWLIGLGIPPASAKAMFLRLEDKFVTHLHREWTQNPNKYHLLEEAINSPFLKSAKKQRDWKLYSNWLQEESNKPVFSEAFGLRQVYVKLNGYYDLDEPKYETNNKHKPASTEEHKLNTELAEEKEQRVVDVHEDIYEWVTNFDKDSAIKVICGGPGSGKSSLAKVIAADIPRIAPNISVLFIPLQYFDISSDLTSAVGQFVQDDIYLSTNPLDGQAGEDRLLIIFDGLDELSMQGKVAAESARYFVEEVITKINRFNDQGLQRQAIITGRDIAIQACEEKLRGVNQVLHLLPYDILEHKRHRMYDPNNLLDIDLRDSWWKKYSEAKGFDYTELPRELSSDDLYPITVEPLLNYLVALTYERGELDFSKEISLNEVYGDLIKSVHQRQWDRGYYKGTENLAADKFERVLEEIALAVWHGHGRTATLASIETQCRDSNLLKHLQKFEQSAESGISRLLTAFYFRQSEKMSGTDKTFEFTHKSFGEFLISRRLVTLLKKIQLNISRYDEDPDDGYSEREALKNWTKICGLGALDDYIITFLSNEILSYDEKQKAQWHKTIGRLLKYALEKGMPMEELGRLSYVDMERQSSASLTALIVVHGLCGKHTGNYTEFSDGVDIIQVINHIEYVTHNEDIPASYYLGSIGITNRMYCARGANFLSLRNSMLNDVLFDDCVLICSNLTRSILTNVRFVDSNLRECALIGSELENSSFGRTILNDADFESVEMKTVHFNSSKATGADFTYLIANDVEISKSDFSASCFEQATMAKSIFRDCSLLGIDFDRATLSSVEFANSDLQKAYFADADLEGVSFKNSPLDGARFDNSTIKNTSFSEAQLAGADFHDAWLENVDFCGADLSEADFTGVDLTKVQLDSNTKLDGLLVDEVTKFSKEHSVFLEGVEFQRDEVL</sequence>
<proteinExistence type="predicted"/>
<dbReference type="PANTHER" id="PTHR14136">
    <property type="entry name" value="BTB_POZ DOMAIN-CONTAINING PROTEIN KCTD9"/>
    <property type="match status" value="1"/>
</dbReference>
<dbReference type="SUPFAM" id="SSF52540">
    <property type="entry name" value="P-loop containing nucleoside triphosphate hydrolases"/>
    <property type="match status" value="1"/>
</dbReference>
<dbReference type="Gene3D" id="2.160.20.80">
    <property type="entry name" value="E3 ubiquitin-protein ligase SopA"/>
    <property type="match status" value="2"/>
</dbReference>
<dbReference type="InterPro" id="IPR054568">
    <property type="entry name" value="NNH3"/>
</dbReference>
<evidence type="ECO:0000313" key="3">
    <source>
        <dbReference type="Proteomes" id="UP000006228"/>
    </source>
</evidence>
<dbReference type="eggNOG" id="COG1357">
    <property type="taxonomic scope" value="Bacteria"/>
</dbReference>
<dbReference type="Pfam" id="PF00805">
    <property type="entry name" value="Pentapeptide"/>
    <property type="match status" value="2"/>
</dbReference>
<dbReference type="EMBL" id="AEVT01000093">
    <property type="protein sequence ID" value="EGA69126.1"/>
    <property type="molecule type" value="Genomic_DNA"/>
</dbReference>
<dbReference type="GeneID" id="95570576"/>
<dbReference type="InterPro" id="IPR001646">
    <property type="entry name" value="5peptide_repeat"/>
</dbReference>
<dbReference type="eggNOG" id="COG5635">
    <property type="taxonomic scope" value="Bacteria"/>
</dbReference>
<dbReference type="AlphaFoldDB" id="E8MAH7"/>
<dbReference type="Pfam" id="PF22735">
    <property type="entry name" value="NNH3"/>
    <property type="match status" value="1"/>
</dbReference>
<accession>E8MAH7</accession>
<dbReference type="RefSeq" id="WP_008079381.1">
    <property type="nucleotide sequence ID" value="NZ_AEVT01000093.1"/>
</dbReference>
<protein>
    <recommendedName>
        <fullName evidence="1">NACHT N-terminal Helical domain-containing protein</fullName>
    </recommendedName>
</protein>